<dbReference type="EMBL" id="GL876981">
    <property type="protein sequence ID" value="KLU92537.1"/>
    <property type="molecule type" value="Genomic_DNA"/>
</dbReference>
<accession>A0A0C4EFD9</accession>
<reference evidence="4" key="5">
    <citation type="submission" date="2015-06" db="UniProtKB">
        <authorList>
            <consortium name="EnsemblFungi"/>
        </authorList>
    </citation>
    <scope>IDENTIFICATION</scope>
    <source>
        <strain evidence="4">ATCC 64411</strain>
    </source>
</reference>
<evidence type="ECO:0000313" key="5">
    <source>
        <dbReference type="Proteomes" id="UP000011715"/>
    </source>
</evidence>
<dbReference type="EnsemblFungi" id="MAPG_11482T0">
    <property type="protein sequence ID" value="MAPG_11482T0"/>
    <property type="gene ID" value="MAPG_11482"/>
</dbReference>
<evidence type="ECO:0000313" key="3">
    <source>
        <dbReference type="EMBL" id="KLU92537.1"/>
    </source>
</evidence>
<reference evidence="3" key="3">
    <citation type="submission" date="2011-03" db="EMBL/GenBank/DDBJ databases">
        <title>Annotation of Magnaporthe poae ATCC 64411.</title>
        <authorList>
            <person name="Ma L.-J."/>
            <person name="Dead R."/>
            <person name="Young S.K."/>
            <person name="Zeng Q."/>
            <person name="Gargeya S."/>
            <person name="Fitzgerald M."/>
            <person name="Haas B."/>
            <person name="Abouelleil A."/>
            <person name="Alvarado L."/>
            <person name="Arachchi H.M."/>
            <person name="Berlin A."/>
            <person name="Brown A."/>
            <person name="Chapman S.B."/>
            <person name="Chen Z."/>
            <person name="Dunbar C."/>
            <person name="Freedman E."/>
            <person name="Gearin G."/>
            <person name="Gellesch M."/>
            <person name="Goldberg J."/>
            <person name="Griggs A."/>
            <person name="Gujja S."/>
            <person name="Heiman D."/>
            <person name="Howarth C."/>
            <person name="Larson L."/>
            <person name="Lui A."/>
            <person name="MacDonald P.J.P."/>
            <person name="Mehta T."/>
            <person name="Montmayeur A."/>
            <person name="Murphy C."/>
            <person name="Neiman D."/>
            <person name="Pearson M."/>
            <person name="Priest M."/>
            <person name="Roberts A."/>
            <person name="Saif S."/>
            <person name="Shea T."/>
            <person name="Shenoy N."/>
            <person name="Sisk P."/>
            <person name="Stolte C."/>
            <person name="Sykes S."/>
            <person name="Yandava C."/>
            <person name="Wortman J."/>
            <person name="Nusbaum C."/>
            <person name="Birren B."/>
        </authorList>
    </citation>
    <scope>NUCLEOTIDE SEQUENCE</scope>
    <source>
        <strain evidence="3">ATCC 64411</strain>
    </source>
</reference>
<keyword evidence="5" id="KW-1185">Reference proteome</keyword>
<dbReference type="STRING" id="644358.A0A0C4EFD9"/>
<dbReference type="EMBL" id="ADBL01002830">
    <property type="status" value="NOT_ANNOTATED_CDS"/>
    <property type="molecule type" value="Genomic_DNA"/>
</dbReference>
<dbReference type="Pfam" id="PF23658">
    <property type="entry name" value="PDZ_CPAF_rel"/>
    <property type="match status" value="1"/>
</dbReference>
<dbReference type="AlphaFoldDB" id="A0A0C4EFD9"/>
<dbReference type="eggNOG" id="ENOG502S18W">
    <property type="taxonomic scope" value="Eukaryota"/>
</dbReference>
<dbReference type="OMA" id="AANCRIW"/>
<dbReference type="VEuPathDB" id="FungiDB:MAPG_11482"/>
<dbReference type="PANTHER" id="PTHR37049:SF4">
    <property type="entry name" value="RHODANESE DOMAIN-CONTAINING PROTEIN"/>
    <property type="match status" value="1"/>
</dbReference>
<name>A0A0C4EFD9_MAGP6</name>
<reference evidence="4" key="4">
    <citation type="journal article" date="2015" name="G3 (Bethesda)">
        <title>Genome sequences of three phytopathogenic species of the Magnaporthaceae family of fungi.</title>
        <authorList>
            <person name="Okagaki L.H."/>
            <person name="Nunes C.C."/>
            <person name="Sailsbery J."/>
            <person name="Clay B."/>
            <person name="Brown D."/>
            <person name="John T."/>
            <person name="Oh Y."/>
            <person name="Young N."/>
            <person name="Fitzgerald M."/>
            <person name="Haas B.J."/>
            <person name="Zeng Q."/>
            <person name="Young S."/>
            <person name="Adiconis X."/>
            <person name="Fan L."/>
            <person name="Levin J.Z."/>
            <person name="Mitchell T.K."/>
            <person name="Okubara P.A."/>
            <person name="Farman M.L."/>
            <person name="Kohn L.M."/>
            <person name="Birren B."/>
            <person name="Ma L.-J."/>
            <person name="Dean R.A."/>
        </authorList>
    </citation>
    <scope>NUCLEOTIDE SEQUENCE</scope>
    <source>
        <strain evidence="4">ATCC 64411 / 73-15</strain>
    </source>
</reference>
<dbReference type="InterPro" id="IPR052766">
    <property type="entry name" value="S41A_metabolite_peptidase"/>
</dbReference>
<feature type="domain" description="CPAF-like PDZ" evidence="2">
    <location>
        <begin position="156"/>
        <end position="285"/>
    </location>
</feature>
<feature type="signal peptide" evidence="1">
    <location>
        <begin position="1"/>
        <end position="20"/>
    </location>
</feature>
<evidence type="ECO:0000313" key="4">
    <source>
        <dbReference type="EnsemblFungi" id="MAPG_11482T0"/>
    </source>
</evidence>
<gene>
    <name evidence="3" type="ORF">MAPG_11482</name>
</gene>
<sequence>MPNMKSSVVALGLLLGAVYAVPAPSAGGEPCEKIAPAAAEYMAANPNATNPMVPARMAWECLQTIPNKVGPAQDMIRSLKAFVNWQSTLAFLKAPPRDYMLPPTDIQQGLDDIAAGVEKGRYKSEYDFQMAIVELIFTAHDGHFNYRPDALKAFSFRNTMAADIVSVSRDGRSAPMLYHEGAIRAAMNGTRGNSTSGRNNGTFQMPPAIIQINGQDAISYTENLNLKYSSFQDPDSQWNSYVRSYSNPQGSPVIAASLAYMGPTLTLAYEDGTIKTSENMAILRTGINFTGIRSGEDFYDRWCTPNKTLAEMSNVALEVKQVVDPTPTSPDESPFLYQAANCRIWYTPQTVMDPAANWKAVVDATWADPKKYCVADSIVSLEETGGGGQPMDPLFQLNVDEQQKTAGAVGAAGRRASWVAGGVGLTAALAVLVL</sequence>
<dbReference type="PANTHER" id="PTHR37049">
    <property type="entry name" value="PEPTIDASE S41 FAMILY PROTEIN"/>
    <property type="match status" value="1"/>
</dbReference>
<protein>
    <submittedName>
        <fullName evidence="3">Peptidase S41 family protein</fullName>
    </submittedName>
</protein>
<organism evidence="4 5">
    <name type="scientific">Magnaporthiopsis poae (strain ATCC 64411 / 73-15)</name>
    <name type="common">Kentucky bluegrass fungus</name>
    <name type="synonym">Magnaporthe poae</name>
    <dbReference type="NCBI Taxonomy" id="644358"/>
    <lineage>
        <taxon>Eukaryota</taxon>
        <taxon>Fungi</taxon>
        <taxon>Dikarya</taxon>
        <taxon>Ascomycota</taxon>
        <taxon>Pezizomycotina</taxon>
        <taxon>Sordariomycetes</taxon>
        <taxon>Sordariomycetidae</taxon>
        <taxon>Magnaporthales</taxon>
        <taxon>Magnaporthaceae</taxon>
        <taxon>Magnaporthiopsis</taxon>
    </lineage>
</organism>
<evidence type="ECO:0000259" key="2">
    <source>
        <dbReference type="Pfam" id="PF23658"/>
    </source>
</evidence>
<keyword evidence="1" id="KW-0732">Signal</keyword>
<reference evidence="5" key="1">
    <citation type="submission" date="2010-05" db="EMBL/GenBank/DDBJ databases">
        <title>The genome sequence of Magnaporthe poae strain ATCC 64411.</title>
        <authorList>
            <person name="Ma L.-J."/>
            <person name="Dead R."/>
            <person name="Young S."/>
            <person name="Zeng Q."/>
            <person name="Koehrsen M."/>
            <person name="Alvarado L."/>
            <person name="Berlin A."/>
            <person name="Chapman S.B."/>
            <person name="Chen Z."/>
            <person name="Freedman E."/>
            <person name="Gellesch M."/>
            <person name="Goldberg J."/>
            <person name="Griggs A."/>
            <person name="Gujja S."/>
            <person name="Heilman E.R."/>
            <person name="Heiman D."/>
            <person name="Hepburn T."/>
            <person name="Howarth C."/>
            <person name="Jen D."/>
            <person name="Larson L."/>
            <person name="Mehta T."/>
            <person name="Neiman D."/>
            <person name="Pearson M."/>
            <person name="Roberts A."/>
            <person name="Saif S."/>
            <person name="Shea T."/>
            <person name="Shenoy N."/>
            <person name="Sisk P."/>
            <person name="Stolte C."/>
            <person name="Sykes S."/>
            <person name="Walk T."/>
            <person name="White J."/>
            <person name="Yandava C."/>
            <person name="Haas B."/>
            <person name="Nusbaum C."/>
            <person name="Birren B."/>
        </authorList>
    </citation>
    <scope>NUCLEOTIDE SEQUENCE [LARGE SCALE GENOMIC DNA]</scope>
    <source>
        <strain evidence="5">ATCC 64411 / 73-15</strain>
    </source>
</reference>
<dbReference type="OrthoDB" id="3534988at2759"/>
<evidence type="ECO:0000256" key="1">
    <source>
        <dbReference type="SAM" id="SignalP"/>
    </source>
</evidence>
<dbReference type="InterPro" id="IPR056186">
    <property type="entry name" value="PDZ_CPAF-rel"/>
</dbReference>
<feature type="chain" id="PRO_5009386075" evidence="1">
    <location>
        <begin position="21"/>
        <end position="434"/>
    </location>
</feature>
<dbReference type="Proteomes" id="UP000011715">
    <property type="component" value="Unassembled WGS sequence"/>
</dbReference>
<dbReference type="EMBL" id="ADBL01002831">
    <property type="status" value="NOT_ANNOTATED_CDS"/>
    <property type="molecule type" value="Genomic_DNA"/>
</dbReference>
<reference evidence="3" key="2">
    <citation type="submission" date="2010-05" db="EMBL/GenBank/DDBJ databases">
        <title>The Genome Sequence of Magnaporthe poae strain ATCC 64411.</title>
        <authorList>
            <consortium name="The Broad Institute Genome Sequencing Platform"/>
            <consortium name="Broad Institute Genome Sequencing Center for Infectious Disease"/>
            <person name="Ma L.-J."/>
            <person name="Dead R."/>
            <person name="Young S."/>
            <person name="Zeng Q."/>
            <person name="Koehrsen M."/>
            <person name="Alvarado L."/>
            <person name="Berlin A."/>
            <person name="Chapman S.B."/>
            <person name="Chen Z."/>
            <person name="Freedman E."/>
            <person name="Gellesch M."/>
            <person name="Goldberg J."/>
            <person name="Griggs A."/>
            <person name="Gujja S."/>
            <person name="Heilman E.R."/>
            <person name="Heiman D."/>
            <person name="Hepburn T."/>
            <person name="Howarth C."/>
            <person name="Jen D."/>
            <person name="Larson L."/>
            <person name="Mehta T."/>
            <person name="Neiman D."/>
            <person name="Pearson M."/>
            <person name="Roberts A."/>
            <person name="Saif S."/>
            <person name="Shea T."/>
            <person name="Shenoy N."/>
            <person name="Sisk P."/>
            <person name="Stolte C."/>
            <person name="Sykes S."/>
            <person name="Walk T."/>
            <person name="White J."/>
            <person name="Yandava C."/>
            <person name="Haas B."/>
            <person name="Nusbaum C."/>
            <person name="Birren B."/>
        </authorList>
    </citation>
    <scope>NUCLEOTIDE SEQUENCE</scope>
    <source>
        <strain evidence="3">ATCC 64411</strain>
    </source>
</reference>
<proteinExistence type="predicted"/>